<evidence type="ECO:0000313" key="2">
    <source>
        <dbReference type="EMBL" id="MBP2291026.1"/>
    </source>
</evidence>
<dbReference type="Proteomes" id="UP000781958">
    <property type="component" value="Unassembled WGS sequence"/>
</dbReference>
<feature type="compositionally biased region" description="Basic and acidic residues" evidence="1">
    <location>
        <begin position="204"/>
        <end position="219"/>
    </location>
</feature>
<proteinExistence type="predicted"/>
<feature type="compositionally biased region" description="Low complexity" evidence="1">
    <location>
        <begin position="185"/>
        <end position="195"/>
    </location>
</feature>
<gene>
    <name evidence="2" type="ORF">J2851_000768</name>
</gene>
<comment type="caution">
    <text evidence="2">The sequence shown here is derived from an EMBL/GenBank/DDBJ whole genome shotgun (WGS) entry which is preliminary data.</text>
</comment>
<keyword evidence="3" id="KW-1185">Reference proteome</keyword>
<feature type="compositionally biased region" description="Polar residues" evidence="1">
    <location>
        <begin position="167"/>
        <end position="177"/>
    </location>
</feature>
<reference evidence="2 3" key="1">
    <citation type="submission" date="2021-03" db="EMBL/GenBank/DDBJ databases">
        <title>Genomic Encyclopedia of Type Strains, Phase III (KMG-III): the genomes of soil and plant-associated and newly described type strains.</title>
        <authorList>
            <person name="Whitman W."/>
        </authorList>
    </citation>
    <scope>NUCLEOTIDE SEQUENCE [LARGE SCALE GENOMIC DNA]</scope>
    <source>
        <strain evidence="2 3">IMMIB AFH-6</strain>
    </source>
</reference>
<protein>
    <submittedName>
        <fullName evidence="2">Uncharacterized protein YdaU (DUF1376 family)</fullName>
    </submittedName>
</protein>
<accession>A0ABS4SEN2</accession>
<dbReference type="EMBL" id="JAGINP010000002">
    <property type="protein sequence ID" value="MBP2291026.1"/>
    <property type="molecule type" value="Genomic_DNA"/>
</dbReference>
<organism evidence="2 3">
    <name type="scientific">Azospirillum rugosum</name>
    <dbReference type="NCBI Taxonomy" id="416170"/>
    <lineage>
        <taxon>Bacteria</taxon>
        <taxon>Pseudomonadati</taxon>
        <taxon>Pseudomonadota</taxon>
        <taxon>Alphaproteobacteria</taxon>
        <taxon>Rhodospirillales</taxon>
        <taxon>Azospirillaceae</taxon>
        <taxon>Azospirillum</taxon>
    </lineage>
</organism>
<feature type="region of interest" description="Disordered" evidence="1">
    <location>
        <begin position="92"/>
        <end position="227"/>
    </location>
</feature>
<evidence type="ECO:0000313" key="3">
    <source>
        <dbReference type="Proteomes" id="UP000781958"/>
    </source>
</evidence>
<name>A0ABS4SEN2_9PROT</name>
<dbReference type="InterPro" id="IPR010781">
    <property type="entry name" value="DUF1376"/>
</dbReference>
<evidence type="ECO:0000256" key="1">
    <source>
        <dbReference type="SAM" id="MobiDB-lite"/>
    </source>
</evidence>
<dbReference type="RefSeq" id="WP_209764240.1">
    <property type="nucleotide sequence ID" value="NZ_JAGINP010000002.1"/>
</dbReference>
<dbReference type="Pfam" id="PF07120">
    <property type="entry name" value="DUF1376"/>
    <property type="match status" value="1"/>
</dbReference>
<sequence>MGKLRHVDYYPDEFIVGTSDMPCEVKGAYWTICSLIYSKGGPVQDDAHWLAKVCGLSTRRWPSVRKALLDSGKITVTDGKLSNNRCMVEIERAEKRSKQATVNGEQGGRPRGSAPAEPRQTHAEPQLERQFSGANTSSSDGVDGRFASGDLFESNGLGKPGGFSGEKLTNQLTNLPTNHPPYAPPAGGSSPAGEPTDQGLPEGDAPRRSRRARGDRGTRVPDGPLPEAWATAANHTREKHHYPLLSRRLLAVRWEAFQNYWRGVSGSKGFKLDWKATWLNDCIDNRTEKRFPPEAAAKPRAPMIDTTG</sequence>